<reference evidence="3 4" key="1">
    <citation type="submission" date="2014-04" db="EMBL/GenBank/DDBJ databases">
        <authorList>
            <person name="Bishop-Lilly K.A."/>
            <person name="Broomall S.M."/>
            <person name="Chain P.S."/>
            <person name="Chertkov O."/>
            <person name="Coyne S.R."/>
            <person name="Daligault H.E."/>
            <person name="Davenport K.W."/>
            <person name="Erkkila T."/>
            <person name="Frey K.G."/>
            <person name="Gibbons H.S."/>
            <person name="Gu W."/>
            <person name="Jaissle J."/>
            <person name="Johnson S.L."/>
            <person name="Koroleva G.I."/>
            <person name="Ladner J.T."/>
            <person name="Lo C.-C."/>
            <person name="Minogue T.D."/>
            <person name="Munk C."/>
            <person name="Palacios G.F."/>
            <person name="Redden C.L."/>
            <person name="Rosenzweig C.N."/>
            <person name="Scholz M.B."/>
            <person name="Teshima H."/>
            <person name="Xu Y."/>
        </authorList>
    </citation>
    <scope>NUCLEOTIDE SEQUENCE [LARGE SCALE GENOMIC DNA]</scope>
    <source>
        <strain evidence="4">gladioli</strain>
    </source>
</reference>
<dbReference type="PANTHER" id="PTHR43546">
    <property type="entry name" value="UPF0173 METAL-DEPENDENT HYDROLASE MJ1163-RELATED"/>
    <property type="match status" value="1"/>
</dbReference>
<dbReference type="EMBL" id="JPGG01000018">
    <property type="protein sequence ID" value="KGC09312.1"/>
    <property type="molecule type" value="Genomic_DNA"/>
</dbReference>
<dbReference type="InterPro" id="IPR050114">
    <property type="entry name" value="UPF0173_UPF0282_UlaG_hydrolase"/>
</dbReference>
<dbReference type="PANTHER" id="PTHR43546:SF9">
    <property type="entry name" value="L-ASCORBATE-6-PHOSPHATE LACTONASE ULAG-RELATED"/>
    <property type="match status" value="1"/>
</dbReference>
<accession>A0AAW3ENF6</accession>
<dbReference type="KEGG" id="bgo:BM43_2325"/>
<evidence type="ECO:0000259" key="2">
    <source>
        <dbReference type="Pfam" id="PF12706"/>
    </source>
</evidence>
<feature type="domain" description="Metallo-beta-lactamase" evidence="2">
    <location>
        <begin position="34"/>
        <end position="134"/>
    </location>
</feature>
<protein>
    <submittedName>
        <fullName evidence="3">Beta-lactamase superfamily domain protein</fullName>
    </submittedName>
</protein>
<dbReference type="Pfam" id="PF12706">
    <property type="entry name" value="Lactamase_B_2"/>
    <property type="match status" value="1"/>
</dbReference>
<sequence length="177" mass="18887">MPLVYTTQAGARRLGGNAPGLAPFETRTLPTRDGLRLLVTATPARHGPVGIEPYSGDVIGFVLGIDEPGDLVYVTGDTVWYQGTAEVARRCSPRVVVLFTGAVEPRGHFRMTMGSEDALAAAQAFPEARLVAVHNEGWVHLKETQAQLEDSFAKLGAGGRLTALERGQPLPIGERGE</sequence>
<organism evidence="3 4">
    <name type="scientific">Burkholderia gladioli</name>
    <name type="common">Pseudomonas marginata</name>
    <name type="synonym">Phytomonas marginata</name>
    <dbReference type="NCBI Taxonomy" id="28095"/>
    <lineage>
        <taxon>Bacteria</taxon>
        <taxon>Pseudomonadati</taxon>
        <taxon>Pseudomonadota</taxon>
        <taxon>Betaproteobacteria</taxon>
        <taxon>Burkholderiales</taxon>
        <taxon>Burkholderiaceae</taxon>
        <taxon>Burkholderia</taxon>
    </lineage>
</organism>
<dbReference type="Proteomes" id="UP000029590">
    <property type="component" value="Unassembled WGS sequence"/>
</dbReference>
<evidence type="ECO:0000313" key="4">
    <source>
        <dbReference type="Proteomes" id="UP000029590"/>
    </source>
</evidence>
<proteinExistence type="predicted"/>
<name>A0AAW3ENF6_BURGA</name>
<evidence type="ECO:0000256" key="1">
    <source>
        <dbReference type="ARBA" id="ARBA00022801"/>
    </source>
</evidence>
<dbReference type="InterPro" id="IPR036866">
    <property type="entry name" value="RibonucZ/Hydroxyglut_hydro"/>
</dbReference>
<dbReference type="AlphaFoldDB" id="A0AAW3ENF6"/>
<dbReference type="RefSeq" id="WP_230676295.1">
    <property type="nucleotide sequence ID" value="NZ_CADESY010000021.1"/>
</dbReference>
<evidence type="ECO:0000313" key="3">
    <source>
        <dbReference type="EMBL" id="KGC09312.1"/>
    </source>
</evidence>
<gene>
    <name evidence="3" type="ORF">DM48_6570</name>
</gene>
<dbReference type="InterPro" id="IPR001279">
    <property type="entry name" value="Metallo-B-lactamas"/>
</dbReference>
<dbReference type="GO" id="GO:0016787">
    <property type="term" value="F:hydrolase activity"/>
    <property type="evidence" value="ECO:0007669"/>
    <property type="project" value="UniProtKB-KW"/>
</dbReference>
<comment type="caution">
    <text evidence="3">The sequence shown here is derived from an EMBL/GenBank/DDBJ whole genome shotgun (WGS) entry which is preliminary data.</text>
</comment>
<dbReference type="SUPFAM" id="SSF56281">
    <property type="entry name" value="Metallo-hydrolase/oxidoreductase"/>
    <property type="match status" value="1"/>
</dbReference>
<dbReference type="Gene3D" id="3.60.15.10">
    <property type="entry name" value="Ribonuclease Z/Hydroxyacylglutathione hydrolase-like"/>
    <property type="match status" value="1"/>
</dbReference>
<keyword evidence="1" id="KW-0378">Hydrolase</keyword>